<evidence type="ECO:0000256" key="2">
    <source>
        <dbReference type="PIRSR" id="PIRSR601461-1"/>
    </source>
</evidence>
<dbReference type="PANTHER" id="PTHR13683">
    <property type="entry name" value="ASPARTYL PROTEASES"/>
    <property type="match status" value="1"/>
</dbReference>
<comment type="similarity">
    <text evidence="1">Belongs to the peptidase A1 family.</text>
</comment>
<dbReference type="Pfam" id="PF14541">
    <property type="entry name" value="TAXi_C"/>
    <property type="match status" value="1"/>
</dbReference>
<sequence length="523" mass="55076">MAEAEDGEHAMVLVEHAMVLVRHASGKAMRADGGDGEHTIVPVKRASSTAVRADAGADQLNYNVVATSSFKAKAVCEGPRVNSTSAGFTNGVPVTRPHGPCSAAAAAAGAGSSEPSLVDALRWDQQRASYIQRMLSVSVNASMPPKLPPKSPTEKSKLKVASTDPVSEFHPGTPKKKKNKSSQLSIDPAATDDGGSAGEQTMVLDTASVFPWLQCAPCPVPPCHPQADTLYDPALSSTSGTFSCNSSACRQLGPFANGCANNQCQYRVRYPDGSTTMGTYVSDVMTLTPTRMISKFQFGCSHFAQGRSINTLTVGTMGLGSGSESLVSQGKGSYGNAFSYCIPPTASTTGFFLLGVPPASSSRYVVTPMVKGKLNPALYVVRLQAITVAGQQLSVPPTIFAAGSVMDSRAPITRLPPTAYQALRSAFRSRMTMYRAAPPKEHLDTCYDFTGVSSIRLPKIALVFDRNAAVELDPSGILFDGCLAFTSTSDDRDTGIIGNVQQRTIEVVYDVGGGAMAFRRAAC</sequence>
<dbReference type="PROSITE" id="PS51767">
    <property type="entry name" value="PEPTIDASE_A1"/>
    <property type="match status" value="1"/>
</dbReference>
<evidence type="ECO:0000256" key="1">
    <source>
        <dbReference type="ARBA" id="ARBA00007447"/>
    </source>
</evidence>
<organism evidence="5 6">
    <name type="scientific">Lolium multiflorum</name>
    <name type="common">Italian ryegrass</name>
    <name type="synonym">Lolium perenne subsp. multiflorum</name>
    <dbReference type="NCBI Taxonomy" id="4521"/>
    <lineage>
        <taxon>Eukaryota</taxon>
        <taxon>Viridiplantae</taxon>
        <taxon>Streptophyta</taxon>
        <taxon>Embryophyta</taxon>
        <taxon>Tracheophyta</taxon>
        <taxon>Spermatophyta</taxon>
        <taxon>Magnoliopsida</taxon>
        <taxon>Liliopsida</taxon>
        <taxon>Poales</taxon>
        <taxon>Poaceae</taxon>
        <taxon>BOP clade</taxon>
        <taxon>Pooideae</taxon>
        <taxon>Poodae</taxon>
        <taxon>Poeae</taxon>
        <taxon>Poeae Chloroplast Group 2 (Poeae type)</taxon>
        <taxon>Loliodinae</taxon>
        <taxon>Loliinae</taxon>
        <taxon>Lolium</taxon>
    </lineage>
</organism>
<evidence type="ECO:0000259" key="4">
    <source>
        <dbReference type="PROSITE" id="PS51767"/>
    </source>
</evidence>
<protein>
    <recommendedName>
        <fullName evidence="4">Peptidase A1 domain-containing protein</fullName>
    </recommendedName>
</protein>
<dbReference type="Pfam" id="PF14543">
    <property type="entry name" value="TAXi_N"/>
    <property type="match status" value="1"/>
</dbReference>
<accession>A0AAD8TNR4</accession>
<name>A0AAD8TNR4_LOLMU</name>
<dbReference type="FunFam" id="2.40.70.10:FF:000013">
    <property type="entry name" value="Aspartyl protease AED1"/>
    <property type="match status" value="1"/>
</dbReference>
<gene>
    <name evidence="5" type="ORF">QYE76_047407</name>
</gene>
<feature type="region of interest" description="Disordered" evidence="3">
    <location>
        <begin position="141"/>
        <end position="198"/>
    </location>
</feature>
<dbReference type="Gene3D" id="2.40.70.10">
    <property type="entry name" value="Acid Proteases"/>
    <property type="match status" value="2"/>
</dbReference>
<feature type="active site" evidence="2">
    <location>
        <position position="407"/>
    </location>
</feature>
<dbReference type="Proteomes" id="UP001231189">
    <property type="component" value="Unassembled WGS sequence"/>
</dbReference>
<dbReference type="InterPro" id="IPR032861">
    <property type="entry name" value="TAXi_N"/>
</dbReference>
<dbReference type="GO" id="GO:0006508">
    <property type="term" value="P:proteolysis"/>
    <property type="evidence" value="ECO:0007669"/>
    <property type="project" value="InterPro"/>
</dbReference>
<dbReference type="PANTHER" id="PTHR13683:SF330">
    <property type="entry name" value="OS06G0118700 PROTEIN"/>
    <property type="match status" value="1"/>
</dbReference>
<feature type="active site" evidence="2">
    <location>
        <position position="205"/>
    </location>
</feature>
<keyword evidence="6" id="KW-1185">Reference proteome</keyword>
<evidence type="ECO:0000256" key="3">
    <source>
        <dbReference type="SAM" id="MobiDB-lite"/>
    </source>
</evidence>
<dbReference type="InterPro" id="IPR032799">
    <property type="entry name" value="TAXi_C"/>
</dbReference>
<evidence type="ECO:0000313" key="6">
    <source>
        <dbReference type="Proteomes" id="UP001231189"/>
    </source>
</evidence>
<comment type="caution">
    <text evidence="5">The sequence shown here is derived from an EMBL/GenBank/DDBJ whole genome shotgun (WGS) entry which is preliminary data.</text>
</comment>
<dbReference type="GO" id="GO:0004190">
    <property type="term" value="F:aspartic-type endopeptidase activity"/>
    <property type="evidence" value="ECO:0007669"/>
    <property type="project" value="InterPro"/>
</dbReference>
<dbReference type="InterPro" id="IPR033121">
    <property type="entry name" value="PEPTIDASE_A1"/>
</dbReference>
<dbReference type="InterPro" id="IPR021109">
    <property type="entry name" value="Peptidase_aspartic_dom_sf"/>
</dbReference>
<evidence type="ECO:0000313" key="5">
    <source>
        <dbReference type="EMBL" id="KAK1686559.1"/>
    </source>
</evidence>
<reference evidence="5" key="1">
    <citation type="submission" date="2023-07" db="EMBL/GenBank/DDBJ databases">
        <title>A chromosome-level genome assembly of Lolium multiflorum.</title>
        <authorList>
            <person name="Chen Y."/>
            <person name="Copetti D."/>
            <person name="Kolliker R."/>
            <person name="Studer B."/>
        </authorList>
    </citation>
    <scope>NUCLEOTIDE SEQUENCE</scope>
    <source>
        <strain evidence="5">02402/16</strain>
        <tissue evidence="5">Leaf</tissue>
    </source>
</reference>
<dbReference type="AlphaFoldDB" id="A0AAD8TNR4"/>
<proteinExistence type="inferred from homology"/>
<dbReference type="InterPro" id="IPR001461">
    <property type="entry name" value="Aspartic_peptidase_A1"/>
</dbReference>
<dbReference type="EMBL" id="JAUUTY010000002">
    <property type="protein sequence ID" value="KAK1686559.1"/>
    <property type="molecule type" value="Genomic_DNA"/>
</dbReference>
<feature type="domain" description="Peptidase A1" evidence="4">
    <location>
        <begin position="187"/>
        <end position="519"/>
    </location>
</feature>
<dbReference type="SUPFAM" id="SSF50630">
    <property type="entry name" value="Acid proteases"/>
    <property type="match status" value="1"/>
</dbReference>